<dbReference type="Proteomes" id="UP000005050">
    <property type="component" value="Unassembled WGS sequence"/>
</dbReference>
<dbReference type="AlphaFoldDB" id="H3RG02"/>
<dbReference type="RefSeq" id="WP_006120406.1">
    <property type="nucleotide sequence ID" value="NZ_AHIE01000024.1"/>
</dbReference>
<dbReference type="PANTHER" id="PTHR33755">
    <property type="entry name" value="TOXIN PARE1-RELATED"/>
    <property type="match status" value="1"/>
</dbReference>
<comment type="similarity">
    <text evidence="1">Belongs to the RelE toxin family.</text>
</comment>
<keyword evidence="6" id="KW-1185">Reference proteome</keyword>
<dbReference type="OrthoDB" id="121597at2"/>
<dbReference type="Gene3D" id="3.30.2310.20">
    <property type="entry name" value="RelE-like"/>
    <property type="match status" value="1"/>
</dbReference>
<dbReference type="Pfam" id="PF05016">
    <property type="entry name" value="ParE_toxin"/>
    <property type="match status" value="1"/>
</dbReference>
<dbReference type="EMBL" id="CP017588">
    <property type="protein sequence ID" value="ARF52229.1"/>
    <property type="molecule type" value="Genomic_DNA"/>
</dbReference>
<reference evidence="4" key="2">
    <citation type="submission" date="2012-01" db="EMBL/GenBank/DDBJ databases">
        <authorList>
            <person name="Biehl B.S."/>
            <person name="Ding Y."/>
            <person name="Dugan-Rocha S.P."/>
            <person name="Gibbs R.A."/>
            <person name="Glasner J.D."/>
            <person name="Kovar C."/>
            <person name="Muzny D.M."/>
            <person name="Neeno-Eckwall E.C."/>
            <person name="Perna N.T."/>
            <person name="Qin X."/>
            <person name="von Bodman S.B."/>
            <person name="Weinstock G.M."/>
        </authorList>
    </citation>
    <scope>NUCLEOTIDE SEQUENCE</scope>
    <source>
        <strain evidence="4">DC283</strain>
    </source>
</reference>
<dbReference type="PANTHER" id="PTHR33755:SF7">
    <property type="entry name" value="TOXIN MODULE OF TOXIN-ANTITOXIN SYSTEM RELE_STBE FAMILY"/>
    <property type="match status" value="1"/>
</dbReference>
<evidence type="ECO:0000313" key="6">
    <source>
        <dbReference type="Proteomes" id="UP000192380"/>
    </source>
</evidence>
<keyword evidence="3" id="KW-0614">Plasmid</keyword>
<dbReference type="InterPro" id="IPR051803">
    <property type="entry name" value="TA_system_RelE-like_toxin"/>
</dbReference>
<dbReference type="EMBL" id="AHIE01000024">
    <property type="protein sequence ID" value="EHT99617.1"/>
    <property type="molecule type" value="Genomic_DNA"/>
</dbReference>
<reference evidence="4 5" key="1">
    <citation type="journal article" date="2012" name="Mol. Microbiol.">
        <title>The genetic and structural basis of two distinct terminal side branch residues in stewartan and amylovoran exopolysaccharides and their potential role in host adaptation.</title>
        <authorList>
            <person name="Wang X."/>
            <person name="Yang F."/>
            <person name="von Bodman S.B."/>
        </authorList>
    </citation>
    <scope>NUCLEOTIDE SEQUENCE [LARGE SCALE GENOMIC DNA]</scope>
    <source>
        <strain evidence="4 5">DC283</strain>
    </source>
</reference>
<proteinExistence type="inferred from homology"/>
<evidence type="ECO:0000256" key="1">
    <source>
        <dbReference type="ARBA" id="ARBA00006226"/>
    </source>
</evidence>
<protein>
    <submittedName>
        <fullName evidence="3">Plasmid stabilization protein</fullName>
    </submittedName>
</protein>
<evidence type="ECO:0000313" key="3">
    <source>
        <dbReference type="EMBL" id="ARF52229.1"/>
    </source>
</evidence>
<dbReference type="PATRIC" id="fig|660596.6.peg.3098"/>
<sequence>MPQVIISEQARKDLQRLQLFLKKKNALAARKAAEIIIRGIRLLETTPGVGRPVEHLPLAYHELVVEFGSSGYVMLYRFDELAGRVVILTIRHQKEAGYPGV</sequence>
<evidence type="ECO:0000313" key="5">
    <source>
        <dbReference type="Proteomes" id="UP000005050"/>
    </source>
</evidence>
<reference evidence="3 6" key="3">
    <citation type="submission" date="2016-10" db="EMBL/GenBank/DDBJ databases">
        <title>Complete Genome Assembly of Pantoea stewartii subsp. stewartii DC283, a Corn Pathogen.</title>
        <authorList>
            <person name="Duong D.A."/>
            <person name="Stevens A.M."/>
            <person name="Jensen R.V."/>
        </authorList>
    </citation>
    <scope>NUCLEOTIDE SEQUENCE [LARGE SCALE GENOMIC DNA]</scope>
    <source>
        <strain evidence="3 6">DC283</strain>
        <plasmid evidence="3 6">pDSJ07</plasmid>
    </source>
</reference>
<dbReference type="InterPro" id="IPR035093">
    <property type="entry name" value="RelE/ParE_toxin_dom_sf"/>
</dbReference>
<dbReference type="InterPro" id="IPR007712">
    <property type="entry name" value="RelE/ParE_toxin"/>
</dbReference>
<dbReference type="Proteomes" id="UP000192380">
    <property type="component" value="Plasmid pDSJ07"/>
</dbReference>
<dbReference type="KEGG" id="pstw:DSJ_23510"/>
<geneLocation type="plasmid" evidence="3 6">
    <name>pDSJ07</name>
</geneLocation>
<organism evidence="4 5">
    <name type="scientific">Pantoea stewartii subsp. stewartii DC283</name>
    <dbReference type="NCBI Taxonomy" id="660596"/>
    <lineage>
        <taxon>Bacteria</taxon>
        <taxon>Pseudomonadati</taxon>
        <taxon>Pseudomonadota</taxon>
        <taxon>Gammaproteobacteria</taxon>
        <taxon>Enterobacterales</taxon>
        <taxon>Erwiniaceae</taxon>
        <taxon>Pantoea</taxon>
    </lineage>
</organism>
<keyword evidence="2" id="KW-1277">Toxin-antitoxin system</keyword>
<evidence type="ECO:0000313" key="4">
    <source>
        <dbReference type="EMBL" id="EHT99617.1"/>
    </source>
</evidence>
<gene>
    <name evidence="4" type="ORF">CKS_1746</name>
    <name evidence="3" type="ORF">DSJ_23510</name>
</gene>
<accession>H3RG02</accession>
<evidence type="ECO:0000256" key="2">
    <source>
        <dbReference type="ARBA" id="ARBA00022649"/>
    </source>
</evidence>
<name>H3RG02_PANSE</name>